<gene>
    <name evidence="1" type="ORF">RCOM_1392970</name>
</gene>
<dbReference type="InParanoid" id="B9S4Y6"/>
<evidence type="ECO:0000313" key="2">
    <source>
        <dbReference type="Proteomes" id="UP000008311"/>
    </source>
</evidence>
<dbReference type="AlphaFoldDB" id="B9S4Y6"/>
<name>B9S4Y6_RICCO</name>
<protein>
    <submittedName>
        <fullName evidence="1">Uncharacterized protein</fullName>
    </submittedName>
</protein>
<reference evidence="2" key="1">
    <citation type="journal article" date="2010" name="Nat. Biotechnol.">
        <title>Draft genome sequence of the oilseed species Ricinus communis.</title>
        <authorList>
            <person name="Chan A.P."/>
            <person name="Crabtree J."/>
            <person name="Zhao Q."/>
            <person name="Lorenzi H."/>
            <person name="Orvis J."/>
            <person name="Puiu D."/>
            <person name="Melake-Berhan A."/>
            <person name="Jones K.M."/>
            <person name="Redman J."/>
            <person name="Chen G."/>
            <person name="Cahoon E.B."/>
            <person name="Gedil M."/>
            <person name="Stanke M."/>
            <person name="Haas B.J."/>
            <person name="Wortman J.R."/>
            <person name="Fraser-Liggett C.M."/>
            <person name="Ravel J."/>
            <person name="Rabinowicz P.D."/>
        </authorList>
    </citation>
    <scope>NUCLEOTIDE SEQUENCE [LARGE SCALE GENOMIC DNA]</scope>
    <source>
        <strain evidence="2">cv. Hale</strain>
    </source>
</reference>
<accession>B9S4Y6</accession>
<organism evidence="1 2">
    <name type="scientific">Ricinus communis</name>
    <name type="common">Castor bean</name>
    <dbReference type="NCBI Taxonomy" id="3988"/>
    <lineage>
        <taxon>Eukaryota</taxon>
        <taxon>Viridiplantae</taxon>
        <taxon>Streptophyta</taxon>
        <taxon>Embryophyta</taxon>
        <taxon>Tracheophyta</taxon>
        <taxon>Spermatophyta</taxon>
        <taxon>Magnoliopsida</taxon>
        <taxon>eudicotyledons</taxon>
        <taxon>Gunneridae</taxon>
        <taxon>Pentapetalae</taxon>
        <taxon>rosids</taxon>
        <taxon>fabids</taxon>
        <taxon>Malpighiales</taxon>
        <taxon>Euphorbiaceae</taxon>
        <taxon>Acalyphoideae</taxon>
        <taxon>Acalypheae</taxon>
        <taxon>Ricinus</taxon>
    </lineage>
</organism>
<dbReference type="EMBL" id="EQ973867">
    <property type="protein sequence ID" value="EEF41339.1"/>
    <property type="molecule type" value="Genomic_DNA"/>
</dbReference>
<sequence>MRQFGLEEESSWEQLSSPRNLAILDCCKCIARFKRFLLYRTLAVGHQLQVKNASQDDLNKLTSLHNVA</sequence>
<proteinExistence type="predicted"/>
<keyword evidence="2" id="KW-1185">Reference proteome</keyword>
<evidence type="ECO:0000313" key="1">
    <source>
        <dbReference type="EMBL" id="EEF41339.1"/>
    </source>
</evidence>
<dbReference type="Proteomes" id="UP000008311">
    <property type="component" value="Unassembled WGS sequence"/>
</dbReference>